<dbReference type="EMBL" id="GANP01009804">
    <property type="protein sequence ID" value="JAB74664.1"/>
    <property type="molecule type" value="mRNA"/>
</dbReference>
<keyword evidence="1" id="KW-0732">Signal</keyword>
<feature type="chain" id="PRO_5004737868" description="Secreted protein" evidence="1">
    <location>
        <begin position="20"/>
        <end position="123"/>
    </location>
</feature>
<evidence type="ECO:0000256" key="1">
    <source>
        <dbReference type="SAM" id="SignalP"/>
    </source>
</evidence>
<evidence type="ECO:0008006" key="3">
    <source>
        <dbReference type="Google" id="ProtNLM"/>
    </source>
</evidence>
<reference evidence="2" key="1">
    <citation type="journal article" date="2015" name="Sci. Rep.">
        <title>Tissue- and time-dependent transcription in Ixodes ricinus salivary glands and midguts when blood feeding on the vertebrate host.</title>
        <authorList>
            <person name="Kotsyfakis M."/>
            <person name="Schwarz A."/>
            <person name="Erhart J."/>
            <person name="Ribeiro J.M."/>
        </authorList>
    </citation>
    <scope>NUCLEOTIDE SEQUENCE</scope>
    <source>
        <tissue evidence="2">Salivary gland and midgut</tissue>
    </source>
</reference>
<evidence type="ECO:0000313" key="2">
    <source>
        <dbReference type="EMBL" id="JAB74664.1"/>
    </source>
</evidence>
<organism evidence="2">
    <name type="scientific">Ixodes ricinus</name>
    <name type="common">Common tick</name>
    <name type="synonym">Acarus ricinus</name>
    <dbReference type="NCBI Taxonomy" id="34613"/>
    <lineage>
        <taxon>Eukaryota</taxon>
        <taxon>Metazoa</taxon>
        <taxon>Ecdysozoa</taxon>
        <taxon>Arthropoda</taxon>
        <taxon>Chelicerata</taxon>
        <taxon>Arachnida</taxon>
        <taxon>Acari</taxon>
        <taxon>Parasitiformes</taxon>
        <taxon>Ixodida</taxon>
        <taxon>Ixodoidea</taxon>
        <taxon>Ixodidae</taxon>
        <taxon>Ixodinae</taxon>
        <taxon>Ixodes</taxon>
    </lineage>
</organism>
<protein>
    <recommendedName>
        <fullName evidence="3">Secreted protein</fullName>
    </recommendedName>
</protein>
<dbReference type="AlphaFoldDB" id="V5HBJ1"/>
<name>V5HBJ1_IXORI</name>
<feature type="signal peptide" evidence="1">
    <location>
        <begin position="1"/>
        <end position="19"/>
    </location>
</feature>
<proteinExistence type="evidence at transcript level"/>
<sequence>MPLDIIMGVLLSWQTFVAPEPSRPSVSARRHQEQPLRLDQRDIVGMHRTPRVGIGQIHLQGSTSNPHCPQVTRHTFKTNDPRNPWVQLLSQYCERKPPEIPQPVMGTFSLYPRSCAIMLRNSW</sequence>
<accession>V5HBJ1</accession>